<evidence type="ECO:0000313" key="1">
    <source>
        <dbReference type="EMBL" id="OUR97359.1"/>
    </source>
</evidence>
<name>A0A1Y5FEF3_9BACT</name>
<comment type="caution">
    <text evidence="1">The sequence shown here is derived from an EMBL/GenBank/DDBJ whole genome shotgun (WGS) entry which is preliminary data.</text>
</comment>
<accession>A0A1Y5FEF3</accession>
<dbReference type="AlphaFoldDB" id="A0A1Y5FEF3"/>
<sequence length="216" mass="24798">MLNATEEYLSVLGIAFTVKTKQTIISPEEALVSIVQLKEFQTSRRYYSLLCLATNEYSNFLRLEVIFHYSDKLDQLSSGFLAAIIQQLPEANGASYKKLLKKLKQQSKGSSYFLSSEKRVELQGKDTILSKFGIYTIPFQKQHKVKLISRAKLLKSNTWYRNRLVFGVGLRADIATLRDLKLVDKSYGAMKKLKSSKASTYKIWKELEEFSEIREA</sequence>
<protein>
    <submittedName>
        <fullName evidence="1">Uncharacterized protein</fullName>
    </submittedName>
</protein>
<gene>
    <name evidence="1" type="ORF">A9Q84_13625</name>
</gene>
<reference evidence="2" key="1">
    <citation type="journal article" date="2017" name="Proc. Natl. Acad. Sci. U.S.A.">
        <title>Simulation of Deepwater Horizon oil plume reveals substrate specialization within a complex community of hydrocarbon-degraders.</title>
        <authorList>
            <person name="Hu P."/>
            <person name="Dubinsky E.A."/>
            <person name="Probst A.J."/>
            <person name="Wang J."/>
            <person name="Sieber C.M.K."/>
            <person name="Tom L.M."/>
            <person name="Gardinali P."/>
            <person name="Banfield J.F."/>
            <person name="Atlas R.M."/>
            <person name="Andersen G.L."/>
        </authorList>
    </citation>
    <scope>NUCLEOTIDE SEQUENCE [LARGE SCALE GENOMIC DNA]</scope>
</reference>
<dbReference type="EMBL" id="MAAO01000006">
    <property type="protein sequence ID" value="OUR97359.1"/>
    <property type="molecule type" value="Genomic_DNA"/>
</dbReference>
<evidence type="ECO:0000313" key="2">
    <source>
        <dbReference type="Proteomes" id="UP000196531"/>
    </source>
</evidence>
<proteinExistence type="predicted"/>
<organism evidence="1 2">
    <name type="scientific">Halobacteriovorax marinus</name>
    <dbReference type="NCBI Taxonomy" id="97084"/>
    <lineage>
        <taxon>Bacteria</taxon>
        <taxon>Pseudomonadati</taxon>
        <taxon>Bdellovibrionota</taxon>
        <taxon>Bacteriovoracia</taxon>
        <taxon>Bacteriovoracales</taxon>
        <taxon>Halobacteriovoraceae</taxon>
        <taxon>Halobacteriovorax</taxon>
    </lineage>
</organism>
<dbReference type="Proteomes" id="UP000196531">
    <property type="component" value="Unassembled WGS sequence"/>
</dbReference>